<feature type="signal peptide" evidence="1">
    <location>
        <begin position="1"/>
        <end position="28"/>
    </location>
</feature>
<evidence type="ECO:0000313" key="3">
    <source>
        <dbReference type="Proteomes" id="UP000316008"/>
    </source>
</evidence>
<evidence type="ECO:0000313" key="2">
    <source>
        <dbReference type="EMBL" id="TSJ41498.1"/>
    </source>
</evidence>
<dbReference type="AlphaFoldDB" id="A0A556MNV5"/>
<comment type="caution">
    <text evidence="2">The sequence shown here is derived from an EMBL/GenBank/DDBJ whole genome shotgun (WGS) entry which is preliminary data.</text>
</comment>
<evidence type="ECO:0000256" key="1">
    <source>
        <dbReference type="SAM" id="SignalP"/>
    </source>
</evidence>
<reference evidence="2 3" key="1">
    <citation type="submission" date="2019-07" db="EMBL/GenBank/DDBJ databases">
        <authorList>
            <person name="Huq M.A."/>
        </authorList>
    </citation>
    <scope>NUCLEOTIDE SEQUENCE [LARGE SCALE GENOMIC DNA]</scope>
    <source>
        <strain evidence="2 3">MAH-3</strain>
    </source>
</reference>
<gene>
    <name evidence="2" type="ORF">FO442_13615</name>
</gene>
<name>A0A556MNV5_9FLAO</name>
<organism evidence="2 3">
    <name type="scientific">Fluviicola chungangensis</name>
    <dbReference type="NCBI Taxonomy" id="2597671"/>
    <lineage>
        <taxon>Bacteria</taxon>
        <taxon>Pseudomonadati</taxon>
        <taxon>Bacteroidota</taxon>
        <taxon>Flavobacteriia</taxon>
        <taxon>Flavobacteriales</taxon>
        <taxon>Crocinitomicaceae</taxon>
        <taxon>Fluviicola</taxon>
    </lineage>
</organism>
<evidence type="ECO:0008006" key="4">
    <source>
        <dbReference type="Google" id="ProtNLM"/>
    </source>
</evidence>
<keyword evidence="3" id="KW-1185">Reference proteome</keyword>
<dbReference type="RefSeq" id="WP_144333759.1">
    <property type="nucleotide sequence ID" value="NZ_VLPL01000007.1"/>
</dbReference>
<sequence>MNYLCISDKVWKSILTVLLLSFSGAVYSQDVVVTGTVMNEQNQRVSGVEIKLGAANVKSNSKGIFLLRTTNLPAQLYAKHPLYNDYFEIVRAPVNKDDTLKVEIILEGKETELEEVTVNASQVIWVYEKKNTHIIDFALYEKEILLVCQENHKYFLRRLDSIGRKIVDLPIKKNPVGLYADCTGGTHLVYSDSIFEIKFIRNSIGMLAGHSYEETMKVLSPCIISSADNFILKRLGPHNKLIEYVKIDWNTKKPSLLYSTSDRQKMRELDDFAMENEIAVPVSNPNYKRGQQANNLTDRQKWDNQQFYNQILKKPLYAPIFEINDSIFIFDHFKDSALVYSISGKYIRSFQISYHYFENWKSELLINEEKTKLYAKYEINGLVTLRQINPSTGKVVSLDVLEKHIHPINIQIRGNYAYYIYNHYLDNSIHYLYKQPLKNIP</sequence>
<dbReference type="EMBL" id="VLPL01000007">
    <property type="protein sequence ID" value="TSJ41498.1"/>
    <property type="molecule type" value="Genomic_DNA"/>
</dbReference>
<keyword evidence="1" id="KW-0732">Signal</keyword>
<dbReference type="OrthoDB" id="1467339at2"/>
<proteinExistence type="predicted"/>
<accession>A0A556MNV5</accession>
<protein>
    <recommendedName>
        <fullName evidence="4">Carboxypeptidase-like regulatory domain-containing protein</fullName>
    </recommendedName>
</protein>
<dbReference type="Proteomes" id="UP000316008">
    <property type="component" value="Unassembled WGS sequence"/>
</dbReference>
<feature type="chain" id="PRO_5021707990" description="Carboxypeptidase-like regulatory domain-containing protein" evidence="1">
    <location>
        <begin position="29"/>
        <end position="441"/>
    </location>
</feature>